<sequence>MLNLCLLPIVLFSQIFDPGATGYTFVKLGIGVRPVAMGNAFTALSDDANAVFWNPSRLGIVETYYVSGMA</sequence>
<organism evidence="1">
    <name type="scientific">marine sediment metagenome</name>
    <dbReference type="NCBI Taxonomy" id="412755"/>
    <lineage>
        <taxon>unclassified sequences</taxon>
        <taxon>metagenomes</taxon>
        <taxon>ecological metagenomes</taxon>
    </lineage>
</organism>
<dbReference type="AlphaFoldDB" id="X1SZH4"/>
<dbReference type="EMBL" id="BARW01025007">
    <property type="protein sequence ID" value="GAI98447.1"/>
    <property type="molecule type" value="Genomic_DNA"/>
</dbReference>
<feature type="non-terminal residue" evidence="1">
    <location>
        <position position="70"/>
    </location>
</feature>
<protein>
    <submittedName>
        <fullName evidence="1">Uncharacterized protein</fullName>
    </submittedName>
</protein>
<name>X1SZH4_9ZZZZ</name>
<proteinExistence type="predicted"/>
<accession>X1SZH4</accession>
<comment type="caution">
    <text evidence="1">The sequence shown here is derived from an EMBL/GenBank/DDBJ whole genome shotgun (WGS) entry which is preliminary data.</text>
</comment>
<gene>
    <name evidence="1" type="ORF">S12H4_41098</name>
</gene>
<evidence type="ECO:0000313" key="1">
    <source>
        <dbReference type="EMBL" id="GAI98447.1"/>
    </source>
</evidence>
<reference evidence="1" key="1">
    <citation type="journal article" date="2014" name="Front. Microbiol.">
        <title>High frequency of phylogenetically diverse reductive dehalogenase-homologous genes in deep subseafloor sedimentary metagenomes.</title>
        <authorList>
            <person name="Kawai M."/>
            <person name="Futagami T."/>
            <person name="Toyoda A."/>
            <person name="Takaki Y."/>
            <person name="Nishi S."/>
            <person name="Hori S."/>
            <person name="Arai W."/>
            <person name="Tsubouchi T."/>
            <person name="Morono Y."/>
            <person name="Uchiyama I."/>
            <person name="Ito T."/>
            <person name="Fujiyama A."/>
            <person name="Inagaki F."/>
            <person name="Takami H."/>
        </authorList>
    </citation>
    <scope>NUCLEOTIDE SEQUENCE</scope>
    <source>
        <strain evidence="1">Expedition CK06-06</strain>
    </source>
</reference>
<dbReference type="Gene3D" id="2.40.160.60">
    <property type="entry name" value="Outer membrane protein transport protein (OMPP1/FadL/TodX)"/>
    <property type="match status" value="1"/>
</dbReference>